<name>A0A2U1B9U5_9FIRM</name>
<gene>
    <name evidence="1" type="ORF">C7373_1263</name>
</gene>
<protein>
    <submittedName>
        <fullName evidence="1">Uncharacterized protein</fullName>
    </submittedName>
</protein>
<dbReference type="GeneID" id="93228734"/>
<evidence type="ECO:0000313" key="1">
    <source>
        <dbReference type="EMBL" id="PVY45425.1"/>
    </source>
</evidence>
<comment type="caution">
    <text evidence="1">The sequence shown here is derived from an EMBL/GenBank/DDBJ whole genome shotgun (WGS) entry which is preliminary data.</text>
</comment>
<dbReference type="AlphaFoldDB" id="A0A2U1B9U5"/>
<proteinExistence type="predicted"/>
<dbReference type="RefSeq" id="WP_075703957.1">
    <property type="nucleotide sequence ID" value="NZ_CP011524.1"/>
</dbReference>
<sequence>MKKKPAEGLMRHAIVDGKEKYARIAIHRRRTPLYAFELVGVLNEYMTPEGLDIEAMRTAATEIFAQEHPDYEYGGMILSALDFARVFNLRRGSFQAADLALTIEGRSV</sequence>
<evidence type="ECO:0000313" key="2">
    <source>
        <dbReference type="Proteomes" id="UP000245778"/>
    </source>
</evidence>
<dbReference type="EMBL" id="QEKK01000026">
    <property type="protein sequence ID" value="PVY45425.1"/>
    <property type="molecule type" value="Genomic_DNA"/>
</dbReference>
<organism evidence="1 2">
    <name type="scientific">Intestinimonas butyriciproducens</name>
    <dbReference type="NCBI Taxonomy" id="1297617"/>
    <lineage>
        <taxon>Bacteria</taxon>
        <taxon>Bacillati</taxon>
        <taxon>Bacillota</taxon>
        <taxon>Clostridia</taxon>
        <taxon>Eubacteriales</taxon>
        <taxon>Intestinimonas</taxon>
    </lineage>
</organism>
<dbReference type="Proteomes" id="UP000245778">
    <property type="component" value="Unassembled WGS sequence"/>
</dbReference>
<accession>A0A2U1B9U5</accession>
<reference evidence="1 2" key="1">
    <citation type="submission" date="2018-04" db="EMBL/GenBank/DDBJ databases">
        <title>Genomic Encyclopedia of Type Strains, Phase IV (KMG-IV): sequencing the most valuable type-strain genomes for metagenomic binning, comparative biology and taxonomic classification.</title>
        <authorList>
            <person name="Goeker M."/>
        </authorList>
    </citation>
    <scope>NUCLEOTIDE SEQUENCE [LARGE SCALE GENOMIC DNA]</scope>
    <source>
        <strain evidence="1 2">DSM 26588</strain>
    </source>
</reference>